<comment type="caution">
    <text evidence="4">The sequence shown here is derived from an EMBL/GenBank/DDBJ whole genome shotgun (WGS) entry which is preliminary data.</text>
</comment>
<feature type="transmembrane region" description="Helical" evidence="2">
    <location>
        <begin position="69"/>
        <end position="87"/>
    </location>
</feature>
<feature type="region of interest" description="Disordered" evidence="1">
    <location>
        <begin position="139"/>
        <end position="172"/>
    </location>
</feature>
<protein>
    <submittedName>
        <fullName evidence="4">Uncharacterized protein</fullName>
    </submittedName>
</protein>
<dbReference type="AlphaFoldDB" id="A0AAJ0CMK8"/>
<dbReference type="EMBL" id="JASWJB010000170">
    <property type="protein sequence ID" value="KAK2594379.1"/>
    <property type="molecule type" value="Genomic_DNA"/>
</dbReference>
<keyword evidence="2" id="KW-0812">Transmembrane</keyword>
<keyword evidence="5" id="KW-1185">Reference proteome</keyword>
<evidence type="ECO:0000256" key="2">
    <source>
        <dbReference type="SAM" id="Phobius"/>
    </source>
</evidence>
<accession>A0AAJ0CMK8</accession>
<organism evidence="4 5">
    <name type="scientific">Conoideocrella luteorostrata</name>
    <dbReference type="NCBI Taxonomy" id="1105319"/>
    <lineage>
        <taxon>Eukaryota</taxon>
        <taxon>Fungi</taxon>
        <taxon>Dikarya</taxon>
        <taxon>Ascomycota</taxon>
        <taxon>Pezizomycotina</taxon>
        <taxon>Sordariomycetes</taxon>
        <taxon>Hypocreomycetidae</taxon>
        <taxon>Hypocreales</taxon>
        <taxon>Clavicipitaceae</taxon>
        <taxon>Conoideocrella</taxon>
    </lineage>
</organism>
<evidence type="ECO:0000256" key="1">
    <source>
        <dbReference type="SAM" id="MobiDB-lite"/>
    </source>
</evidence>
<evidence type="ECO:0000256" key="3">
    <source>
        <dbReference type="SAM" id="SignalP"/>
    </source>
</evidence>
<reference evidence="4" key="1">
    <citation type="submission" date="2023-06" db="EMBL/GenBank/DDBJ databases">
        <title>Conoideocrella luteorostrata (Hypocreales: Clavicipitaceae), a potential biocontrol fungus for elongate hemlock scale in United States Christmas tree production areas.</title>
        <authorList>
            <person name="Barrett H."/>
            <person name="Lovett B."/>
            <person name="Macias A.M."/>
            <person name="Stajich J.E."/>
            <person name="Kasson M.T."/>
        </authorList>
    </citation>
    <scope>NUCLEOTIDE SEQUENCE</scope>
    <source>
        <strain evidence="4">ARSEF 14590</strain>
    </source>
</reference>
<feature type="transmembrane region" description="Helical" evidence="2">
    <location>
        <begin position="29"/>
        <end position="49"/>
    </location>
</feature>
<feature type="compositionally biased region" description="Polar residues" evidence="1">
    <location>
        <begin position="148"/>
        <end position="160"/>
    </location>
</feature>
<dbReference type="Proteomes" id="UP001251528">
    <property type="component" value="Unassembled WGS sequence"/>
</dbReference>
<feature type="signal peptide" evidence="3">
    <location>
        <begin position="1"/>
        <end position="20"/>
    </location>
</feature>
<evidence type="ECO:0000313" key="4">
    <source>
        <dbReference type="EMBL" id="KAK2594379.1"/>
    </source>
</evidence>
<sequence length="172" mass="19250">MTKFTFNCTLALELVTFVSAPDTRGTLDIVWGCLTILFICTWSVVHLNVPPQSTPANKARRYGRSSFRAYWNILWLLVNVLAPEWALGKAWSDYRSVASTKSVFDEMSKKDMVPWTKKHIFSANMGGFTIKFNEATATEDPHRPIATENETSQTPASPSTDDIRALDVATEA</sequence>
<keyword evidence="2" id="KW-1133">Transmembrane helix</keyword>
<name>A0AAJ0CMK8_9HYPO</name>
<gene>
    <name evidence="4" type="ORF">QQS21_007885</name>
</gene>
<dbReference type="PANTHER" id="PTHR35043:SF7">
    <property type="entry name" value="TRANSCRIPTION FACTOR DOMAIN-CONTAINING PROTEIN"/>
    <property type="match status" value="1"/>
</dbReference>
<feature type="chain" id="PRO_5042612517" evidence="3">
    <location>
        <begin position="21"/>
        <end position="172"/>
    </location>
</feature>
<keyword evidence="3" id="KW-0732">Signal</keyword>
<dbReference type="PANTHER" id="PTHR35043">
    <property type="entry name" value="TRANSCRIPTION FACTOR DOMAIN-CONTAINING PROTEIN"/>
    <property type="match status" value="1"/>
</dbReference>
<keyword evidence="2" id="KW-0472">Membrane</keyword>
<evidence type="ECO:0000313" key="5">
    <source>
        <dbReference type="Proteomes" id="UP001251528"/>
    </source>
</evidence>
<proteinExistence type="predicted"/>